<comment type="caution">
    <text evidence="3">The sequence shown here is derived from an EMBL/GenBank/DDBJ whole genome shotgun (WGS) entry which is preliminary data.</text>
</comment>
<dbReference type="InterPro" id="IPR012337">
    <property type="entry name" value="RNaseH-like_sf"/>
</dbReference>
<evidence type="ECO:0000313" key="4">
    <source>
        <dbReference type="Proteomes" id="UP000036403"/>
    </source>
</evidence>
<feature type="domain" description="Retroviral polymerase SH3-like" evidence="2">
    <location>
        <begin position="59"/>
        <end position="120"/>
    </location>
</feature>
<dbReference type="AlphaFoldDB" id="A0A0J7K296"/>
<reference evidence="3 4" key="1">
    <citation type="submission" date="2015-04" db="EMBL/GenBank/DDBJ databases">
        <title>Lasius niger genome sequencing.</title>
        <authorList>
            <person name="Konorov E.A."/>
            <person name="Nikitin M.A."/>
            <person name="Kirill M.V."/>
            <person name="Chang P."/>
        </authorList>
    </citation>
    <scope>NUCLEOTIDE SEQUENCE [LARGE SCALE GENOMIC DNA]</scope>
    <source>
        <tissue evidence="3">Whole</tissue>
    </source>
</reference>
<gene>
    <name evidence="3" type="ORF">RF55_17788</name>
</gene>
<dbReference type="PANTHER" id="PTHR42648">
    <property type="entry name" value="TRANSPOSASE, PUTATIVE-RELATED"/>
    <property type="match status" value="1"/>
</dbReference>
<evidence type="ECO:0000313" key="3">
    <source>
        <dbReference type="EMBL" id="KMQ84419.1"/>
    </source>
</evidence>
<feature type="compositionally biased region" description="Basic residues" evidence="1">
    <location>
        <begin position="202"/>
        <end position="212"/>
    </location>
</feature>
<dbReference type="InterPro" id="IPR039537">
    <property type="entry name" value="Retrotran_Ty1/copia-like"/>
</dbReference>
<organism evidence="3 4">
    <name type="scientific">Lasius niger</name>
    <name type="common">Black garden ant</name>
    <dbReference type="NCBI Taxonomy" id="67767"/>
    <lineage>
        <taxon>Eukaryota</taxon>
        <taxon>Metazoa</taxon>
        <taxon>Ecdysozoa</taxon>
        <taxon>Arthropoda</taxon>
        <taxon>Hexapoda</taxon>
        <taxon>Insecta</taxon>
        <taxon>Pterygota</taxon>
        <taxon>Neoptera</taxon>
        <taxon>Endopterygota</taxon>
        <taxon>Hymenoptera</taxon>
        <taxon>Apocrita</taxon>
        <taxon>Aculeata</taxon>
        <taxon>Formicoidea</taxon>
        <taxon>Formicidae</taxon>
        <taxon>Formicinae</taxon>
        <taxon>Lasius</taxon>
        <taxon>Lasius</taxon>
    </lineage>
</organism>
<feature type="compositionally biased region" description="Polar residues" evidence="1">
    <location>
        <begin position="192"/>
        <end position="201"/>
    </location>
</feature>
<evidence type="ECO:0000259" key="2">
    <source>
        <dbReference type="Pfam" id="PF25597"/>
    </source>
</evidence>
<dbReference type="SUPFAM" id="SSF53098">
    <property type="entry name" value="Ribonuclease H-like"/>
    <property type="match status" value="1"/>
</dbReference>
<dbReference type="Proteomes" id="UP000036403">
    <property type="component" value="Unassembled WGS sequence"/>
</dbReference>
<feature type="compositionally biased region" description="Acidic residues" evidence="1">
    <location>
        <begin position="233"/>
        <end position="254"/>
    </location>
</feature>
<feature type="region of interest" description="Disordered" evidence="1">
    <location>
        <begin position="171"/>
        <end position="254"/>
    </location>
</feature>
<sequence>MARCMMRQANVPPVFWAEAVNTACYVRNRCITKSLDGQVPYKLWKGKTPTVIYFKIFGSKVFVLDKNPQKGKFDSRSEEGIFVGYSNESKAYRVWLPKSHKLIVSRDVKFLNELAFDREYQEFIEEEKPNEIKTKEYERDELIQDEAKKHNEVPQVIIEDNEVPQVIIEERDNTEVPQDIITRMHTPRTTEDSTSLPTRLQPSKRGRGRPRLLRSGSVGRPKKLYHMVANNNEENDSDNEVSDDDDLPEETSDDDVFVECNLTITHNPVTW</sequence>
<dbReference type="STRING" id="67767.A0A0J7K296"/>
<dbReference type="Pfam" id="PF25597">
    <property type="entry name" value="SH3_retrovirus"/>
    <property type="match status" value="1"/>
</dbReference>
<dbReference type="PANTHER" id="PTHR42648:SF21">
    <property type="entry name" value="CYSTEINE-RICH RLK (RECEPTOR-LIKE PROTEIN KINASE) 8"/>
    <property type="match status" value="1"/>
</dbReference>
<protein>
    <submittedName>
        <fullName evidence="3">Copia protein</fullName>
    </submittedName>
</protein>
<evidence type="ECO:0000256" key="1">
    <source>
        <dbReference type="SAM" id="MobiDB-lite"/>
    </source>
</evidence>
<dbReference type="EMBL" id="LBMM01016462">
    <property type="protein sequence ID" value="KMQ84419.1"/>
    <property type="molecule type" value="Genomic_DNA"/>
</dbReference>
<proteinExistence type="predicted"/>
<accession>A0A0J7K296</accession>
<dbReference type="OrthoDB" id="7997998at2759"/>
<name>A0A0J7K296_LASNI</name>
<dbReference type="PaxDb" id="67767-A0A0J7K296"/>
<dbReference type="InterPro" id="IPR057670">
    <property type="entry name" value="SH3_retrovirus"/>
</dbReference>
<keyword evidence="4" id="KW-1185">Reference proteome</keyword>
<feature type="non-terminal residue" evidence="3">
    <location>
        <position position="271"/>
    </location>
</feature>